<sequence length="195" mass="22290">MYISKPPSRSIDRQKTTPFLLRLFYKVGSFHSIDEFQPGSQPVADEVQIYTWKDASLHELAQLLSKAIPNNKHTRFSFRLIYSDNYKERYQTKDIGHVSLFSKNAEAYKTLDDIRFAIGDWIDVAVNNDEGPKNKILNRGFGRGRPGAPIRGRGSGYPYPDLPPGRDWRGRDNDGNHARGRSDFLKTKTLRKSGT</sequence>
<accession>L0PEX4</accession>
<dbReference type="EMBL" id="CAKM01000265">
    <property type="protein sequence ID" value="CCJ30787.1"/>
    <property type="molecule type" value="Genomic_DNA"/>
</dbReference>
<gene>
    <name evidence="3" type="ORF">PNEJI1_001865-RB</name>
</gene>
<evidence type="ECO:0000256" key="2">
    <source>
        <dbReference type="SAM" id="MobiDB-lite"/>
    </source>
</evidence>
<name>L0PEX4_PNEJI</name>
<evidence type="ECO:0000313" key="3">
    <source>
        <dbReference type="EMBL" id="CCJ30787.1"/>
    </source>
</evidence>
<proteinExistence type="inferred from homology"/>
<dbReference type="Gene3D" id="3.10.20.550">
    <property type="entry name" value="ASAP complex, SAP18 subunit"/>
    <property type="match status" value="1"/>
</dbReference>
<protein>
    <recommendedName>
        <fullName evidence="5">Histone deacetylase complex subunit SAP18</fullName>
    </recommendedName>
</protein>
<dbReference type="InterPro" id="IPR010516">
    <property type="entry name" value="SAP18"/>
</dbReference>
<dbReference type="VEuPathDB" id="FungiDB:PNEJI1_001865-RB"/>
<dbReference type="Pfam" id="PF06487">
    <property type="entry name" value="SAP18"/>
    <property type="match status" value="1"/>
</dbReference>
<dbReference type="AlphaFoldDB" id="L0PEX4"/>
<dbReference type="PANTHER" id="PTHR13082">
    <property type="entry name" value="SAP18"/>
    <property type="match status" value="1"/>
</dbReference>
<evidence type="ECO:0000313" key="4">
    <source>
        <dbReference type="Proteomes" id="UP000010422"/>
    </source>
</evidence>
<reference evidence="3 4" key="1">
    <citation type="journal article" date="2012" name="MBio">
        <title>De novo assembly of the Pneumocystis jirovecii genome from a single bronchoalveolar lavage fluid specimen from a patient.</title>
        <authorList>
            <person name="Cisse O.H."/>
            <person name="Pagni M."/>
            <person name="Hauser P.M."/>
        </authorList>
    </citation>
    <scope>NUCLEOTIDE SEQUENCE [LARGE SCALE GENOMIC DNA]</scope>
    <source>
        <strain evidence="3 4">SE8</strain>
    </source>
</reference>
<dbReference type="STRING" id="1209962.L0PEX4"/>
<dbReference type="PANTHER" id="PTHR13082:SF0">
    <property type="entry name" value="HISTONE DEACETYLASE COMPLEX SUBUNIT SAP18"/>
    <property type="match status" value="1"/>
</dbReference>
<evidence type="ECO:0000256" key="1">
    <source>
        <dbReference type="ARBA" id="ARBA00009143"/>
    </source>
</evidence>
<organism evidence="4">
    <name type="scientific">Pneumocystis jirovecii</name>
    <name type="common">Human pneumocystis pneumonia agent</name>
    <dbReference type="NCBI Taxonomy" id="42068"/>
    <lineage>
        <taxon>Eukaryota</taxon>
        <taxon>Fungi</taxon>
        <taxon>Dikarya</taxon>
        <taxon>Ascomycota</taxon>
        <taxon>Taphrinomycotina</taxon>
        <taxon>Pneumocystomycetes</taxon>
        <taxon>Pneumocystaceae</taxon>
        <taxon>Pneumocystis</taxon>
    </lineage>
</organism>
<comment type="similarity">
    <text evidence="1">Belongs to the SAP18 family.</text>
</comment>
<evidence type="ECO:0008006" key="5">
    <source>
        <dbReference type="Google" id="ProtNLM"/>
    </source>
</evidence>
<feature type="compositionally biased region" description="Basic and acidic residues" evidence="2">
    <location>
        <begin position="164"/>
        <end position="186"/>
    </location>
</feature>
<dbReference type="InParanoid" id="L0PEX4"/>
<dbReference type="InterPro" id="IPR042534">
    <property type="entry name" value="SAP18_sf"/>
</dbReference>
<comment type="caution">
    <text evidence="3">The sequence shown here is derived from an EMBL/GenBank/DDBJ whole genome shotgun (WGS) entry which is preliminary data.</text>
</comment>
<feature type="region of interest" description="Disordered" evidence="2">
    <location>
        <begin position="137"/>
        <end position="195"/>
    </location>
</feature>
<dbReference type="GO" id="GO:0005634">
    <property type="term" value="C:nucleus"/>
    <property type="evidence" value="ECO:0007669"/>
    <property type="project" value="TreeGrafter"/>
</dbReference>
<dbReference type="Proteomes" id="UP000010422">
    <property type="component" value="Unassembled WGS sequence"/>
</dbReference>